<feature type="non-terminal residue" evidence="1">
    <location>
        <position position="99"/>
    </location>
</feature>
<name>A0AAE2BXD6_9LAMI</name>
<accession>A0AAE2BXD6</accession>
<comment type="caution">
    <text evidence="1">The sequence shown here is derived from an EMBL/GenBank/DDBJ whole genome shotgun (WGS) entry which is preliminary data.</text>
</comment>
<dbReference type="EMBL" id="JACGWL010000006">
    <property type="protein sequence ID" value="KAK4401271.1"/>
    <property type="molecule type" value="Genomic_DNA"/>
</dbReference>
<evidence type="ECO:0000313" key="2">
    <source>
        <dbReference type="Proteomes" id="UP001289374"/>
    </source>
</evidence>
<dbReference type="AlphaFoldDB" id="A0AAE2BXD6"/>
<proteinExistence type="predicted"/>
<sequence>MAISVLGPMRYDMAPRLLHGTLHATIFEADRLQGGFSFSHLFGTTGNAQKKTKNLLSQFKRFVLCSPEIVGSRIYATIDLERARVGRTRVIQNEHSNPR</sequence>
<protein>
    <submittedName>
        <fullName evidence="1">Phospholipase D alpha 1</fullName>
    </submittedName>
</protein>
<evidence type="ECO:0000313" key="1">
    <source>
        <dbReference type="EMBL" id="KAK4401271.1"/>
    </source>
</evidence>
<reference evidence="1" key="1">
    <citation type="submission" date="2020-06" db="EMBL/GenBank/DDBJ databases">
        <authorList>
            <person name="Li T."/>
            <person name="Hu X."/>
            <person name="Zhang T."/>
            <person name="Song X."/>
            <person name="Zhang H."/>
            <person name="Dai N."/>
            <person name="Sheng W."/>
            <person name="Hou X."/>
            <person name="Wei L."/>
        </authorList>
    </citation>
    <scope>NUCLEOTIDE SEQUENCE</scope>
    <source>
        <strain evidence="1">K16</strain>
        <tissue evidence="1">Leaf</tissue>
    </source>
</reference>
<gene>
    <name evidence="1" type="ORF">Sango_1233200</name>
</gene>
<organism evidence="1 2">
    <name type="scientific">Sesamum angolense</name>
    <dbReference type="NCBI Taxonomy" id="2727404"/>
    <lineage>
        <taxon>Eukaryota</taxon>
        <taxon>Viridiplantae</taxon>
        <taxon>Streptophyta</taxon>
        <taxon>Embryophyta</taxon>
        <taxon>Tracheophyta</taxon>
        <taxon>Spermatophyta</taxon>
        <taxon>Magnoliopsida</taxon>
        <taxon>eudicotyledons</taxon>
        <taxon>Gunneridae</taxon>
        <taxon>Pentapetalae</taxon>
        <taxon>asterids</taxon>
        <taxon>lamiids</taxon>
        <taxon>Lamiales</taxon>
        <taxon>Pedaliaceae</taxon>
        <taxon>Sesamum</taxon>
    </lineage>
</organism>
<keyword evidence="2" id="KW-1185">Reference proteome</keyword>
<reference evidence="1" key="2">
    <citation type="journal article" date="2024" name="Plant">
        <title>Genomic evolution and insights into agronomic trait innovations of Sesamum species.</title>
        <authorList>
            <person name="Miao H."/>
            <person name="Wang L."/>
            <person name="Qu L."/>
            <person name="Liu H."/>
            <person name="Sun Y."/>
            <person name="Le M."/>
            <person name="Wang Q."/>
            <person name="Wei S."/>
            <person name="Zheng Y."/>
            <person name="Lin W."/>
            <person name="Duan Y."/>
            <person name="Cao H."/>
            <person name="Xiong S."/>
            <person name="Wang X."/>
            <person name="Wei L."/>
            <person name="Li C."/>
            <person name="Ma Q."/>
            <person name="Ju M."/>
            <person name="Zhao R."/>
            <person name="Li G."/>
            <person name="Mu C."/>
            <person name="Tian Q."/>
            <person name="Mei H."/>
            <person name="Zhang T."/>
            <person name="Gao T."/>
            <person name="Zhang H."/>
        </authorList>
    </citation>
    <scope>NUCLEOTIDE SEQUENCE</scope>
    <source>
        <strain evidence="1">K16</strain>
    </source>
</reference>
<dbReference type="Proteomes" id="UP001289374">
    <property type="component" value="Unassembled WGS sequence"/>
</dbReference>